<reference evidence="2 3" key="1">
    <citation type="journal article" date="2024" name="Commun. Biol.">
        <title>Comparative genomic analysis of thermophilic fungi reveals convergent evolutionary adaptations and gene losses.</title>
        <authorList>
            <person name="Steindorff A.S."/>
            <person name="Aguilar-Pontes M.V."/>
            <person name="Robinson A.J."/>
            <person name="Andreopoulos B."/>
            <person name="LaButti K."/>
            <person name="Kuo A."/>
            <person name="Mondo S."/>
            <person name="Riley R."/>
            <person name="Otillar R."/>
            <person name="Haridas S."/>
            <person name="Lipzen A."/>
            <person name="Grimwood J."/>
            <person name="Schmutz J."/>
            <person name="Clum A."/>
            <person name="Reid I.D."/>
            <person name="Moisan M.C."/>
            <person name="Butler G."/>
            <person name="Nguyen T.T.M."/>
            <person name="Dewar K."/>
            <person name="Conant G."/>
            <person name="Drula E."/>
            <person name="Henrissat B."/>
            <person name="Hansel C."/>
            <person name="Singer S."/>
            <person name="Hutchinson M.I."/>
            <person name="de Vries R.P."/>
            <person name="Natvig D.O."/>
            <person name="Powell A.J."/>
            <person name="Tsang A."/>
            <person name="Grigoriev I.V."/>
        </authorList>
    </citation>
    <scope>NUCLEOTIDE SEQUENCE [LARGE SCALE GENOMIC DNA]</scope>
    <source>
        <strain evidence="2 3">CBS 494.80</strain>
    </source>
</reference>
<gene>
    <name evidence="2" type="ORF">VTL71DRAFT_7489</name>
</gene>
<feature type="region of interest" description="Disordered" evidence="1">
    <location>
        <begin position="210"/>
        <end position="294"/>
    </location>
</feature>
<evidence type="ECO:0000313" key="2">
    <source>
        <dbReference type="EMBL" id="KAL2061216.1"/>
    </source>
</evidence>
<name>A0ABR4BVT2_9HELO</name>
<evidence type="ECO:0000256" key="1">
    <source>
        <dbReference type="SAM" id="MobiDB-lite"/>
    </source>
</evidence>
<keyword evidence="3" id="KW-1185">Reference proteome</keyword>
<protein>
    <submittedName>
        <fullName evidence="2">Uncharacterized protein</fullName>
    </submittedName>
</protein>
<proteinExistence type="predicted"/>
<feature type="region of interest" description="Disordered" evidence="1">
    <location>
        <begin position="313"/>
        <end position="416"/>
    </location>
</feature>
<feature type="compositionally biased region" description="Basic and acidic residues" evidence="1">
    <location>
        <begin position="398"/>
        <end position="416"/>
    </location>
</feature>
<accession>A0ABR4BVT2</accession>
<sequence>MDDHAFVEGRDFAIERPGEVRGSEKDTTPAEIRSLRSKKRKVLWKDKEVAKEPETTATENKCPQCRLSNGDLTPDPIIMSGSCTVVEHWMEHCDAAAASTRHERNVHTPSMVFTAGGVQQRPKLDVGAWKMRRKNQHPREGRLRKERSVVSDISPAKTTTQIRNINQNLDEAAANTMLNRDLPIQKVNIVEKLLSALYSKKTVMNPMEMEQEPKMQDNQQLRRVRFDDETNSRRRTRREKFKAEVKSPIQADDPRRMSTTTQQEKISDRPSYISTDPANSKKHVGQDMEEWDSDTYSRSSILSSRVSEINLGSILGHPNSPPAFTPSNLDPRPQMSPRRFIPSAPKPIPAWESSSRSQSRISLGARTSKETAASSSSSRQVGVPPDSYSSMAPSLITRSDDNTEFAKNRERRRQERNVFVPASVSKEPISHMRSEMDRRTALPMAKDLRTRRAERSRIPATERYYRDERERFWSSQKVGGETKG</sequence>
<dbReference type="EMBL" id="JAZHXI010000019">
    <property type="protein sequence ID" value="KAL2061216.1"/>
    <property type="molecule type" value="Genomic_DNA"/>
</dbReference>
<dbReference type="Proteomes" id="UP001595075">
    <property type="component" value="Unassembled WGS sequence"/>
</dbReference>
<evidence type="ECO:0000313" key="3">
    <source>
        <dbReference type="Proteomes" id="UP001595075"/>
    </source>
</evidence>
<feature type="compositionally biased region" description="Low complexity" evidence="1">
    <location>
        <begin position="353"/>
        <end position="362"/>
    </location>
</feature>
<organism evidence="2 3">
    <name type="scientific">Oculimacula yallundae</name>
    <dbReference type="NCBI Taxonomy" id="86028"/>
    <lineage>
        <taxon>Eukaryota</taxon>
        <taxon>Fungi</taxon>
        <taxon>Dikarya</taxon>
        <taxon>Ascomycota</taxon>
        <taxon>Pezizomycotina</taxon>
        <taxon>Leotiomycetes</taxon>
        <taxon>Helotiales</taxon>
        <taxon>Ploettnerulaceae</taxon>
        <taxon>Oculimacula</taxon>
    </lineage>
</organism>
<comment type="caution">
    <text evidence="2">The sequence shown here is derived from an EMBL/GenBank/DDBJ whole genome shotgun (WGS) entry which is preliminary data.</text>
</comment>